<evidence type="ECO:0000313" key="3">
    <source>
        <dbReference type="EMBL" id="CAB4285112.1"/>
    </source>
</evidence>
<dbReference type="AlphaFoldDB" id="A0A6J5VAB7"/>
<reference evidence="3 4" key="1">
    <citation type="submission" date="2020-05" db="EMBL/GenBank/DDBJ databases">
        <authorList>
            <person name="Campoy J."/>
            <person name="Schneeberger K."/>
            <person name="Spophaly S."/>
        </authorList>
    </citation>
    <scope>NUCLEOTIDE SEQUENCE [LARGE SCALE GENOMIC DNA]</scope>
    <source>
        <strain evidence="3">PruArmRojPasFocal</strain>
    </source>
</reference>
<feature type="domain" description="Agenet" evidence="2">
    <location>
        <begin position="111"/>
        <end position="167"/>
    </location>
</feature>
<dbReference type="InterPro" id="IPR014002">
    <property type="entry name" value="Agenet_dom_plant"/>
</dbReference>
<feature type="compositionally biased region" description="Basic and acidic residues" evidence="1">
    <location>
        <begin position="25"/>
        <end position="38"/>
    </location>
</feature>
<feature type="region of interest" description="Disordered" evidence="1">
    <location>
        <begin position="1"/>
        <end position="38"/>
    </location>
</feature>
<accession>A0A6J5VAB7</accession>
<evidence type="ECO:0000256" key="1">
    <source>
        <dbReference type="SAM" id="MobiDB-lite"/>
    </source>
</evidence>
<dbReference type="EMBL" id="CAEKDK010000006">
    <property type="protein sequence ID" value="CAB4285112.1"/>
    <property type="molecule type" value="Genomic_DNA"/>
</dbReference>
<dbReference type="PANTHER" id="PTHR31917:SF147">
    <property type="entry name" value="AGENET DOMAIN-CONTAINING PROTEIN"/>
    <property type="match status" value="1"/>
</dbReference>
<dbReference type="Proteomes" id="UP000507222">
    <property type="component" value="Unassembled WGS sequence"/>
</dbReference>
<sequence>MPPRRRNKPDPNINRRSAVKNLEPSLKEVEEREGEKVSTHEIFTKGTPVEVSSDEEGFNGAWFAATIVEAVGEDKFLIEYQSLRTEDDSAFLREEIDTLHIRPCPPETVVDHFSLLQEVDGYYNDGWWVGVISKVLRGSRYIVYFRGTYEEIEFQHSELRLHQDWIGGKWVMASRFHLPAETYSMCAVSASNDDDSFASVITGANGKVSYEYLLW</sequence>
<dbReference type="CDD" id="cd20406">
    <property type="entry name" value="Tudor_Agenet_AtDUF_rpt2_4"/>
    <property type="match status" value="1"/>
</dbReference>
<evidence type="ECO:0000259" key="2">
    <source>
        <dbReference type="SMART" id="SM00743"/>
    </source>
</evidence>
<dbReference type="Gene3D" id="2.30.30.140">
    <property type="match status" value="1"/>
</dbReference>
<dbReference type="InterPro" id="IPR008395">
    <property type="entry name" value="Agenet-like_dom"/>
</dbReference>
<dbReference type="SMART" id="SM00743">
    <property type="entry name" value="Agenet"/>
    <property type="match status" value="2"/>
</dbReference>
<dbReference type="CDD" id="cd20405">
    <property type="entry name" value="Tudor_Agenet_AtDUF_rpt1_3"/>
    <property type="match status" value="1"/>
</dbReference>
<dbReference type="PANTHER" id="PTHR31917">
    <property type="entry name" value="AGENET DOMAIN-CONTAINING PROTEIN-RELATED"/>
    <property type="match status" value="1"/>
</dbReference>
<evidence type="ECO:0000313" key="4">
    <source>
        <dbReference type="Proteomes" id="UP000507222"/>
    </source>
</evidence>
<protein>
    <recommendedName>
        <fullName evidence="2">Agenet domain-containing protein</fullName>
    </recommendedName>
</protein>
<gene>
    <name evidence="3" type="ORF">CURHAP_LOCUS40831</name>
</gene>
<organism evidence="3 4">
    <name type="scientific">Prunus armeniaca</name>
    <name type="common">Apricot</name>
    <name type="synonym">Armeniaca vulgaris</name>
    <dbReference type="NCBI Taxonomy" id="36596"/>
    <lineage>
        <taxon>Eukaryota</taxon>
        <taxon>Viridiplantae</taxon>
        <taxon>Streptophyta</taxon>
        <taxon>Embryophyta</taxon>
        <taxon>Tracheophyta</taxon>
        <taxon>Spermatophyta</taxon>
        <taxon>Magnoliopsida</taxon>
        <taxon>eudicotyledons</taxon>
        <taxon>Gunneridae</taxon>
        <taxon>Pentapetalae</taxon>
        <taxon>rosids</taxon>
        <taxon>fabids</taxon>
        <taxon>Rosales</taxon>
        <taxon>Rosaceae</taxon>
        <taxon>Amygdaloideae</taxon>
        <taxon>Amygdaleae</taxon>
        <taxon>Prunus</taxon>
    </lineage>
</organism>
<name>A0A6J5VAB7_PRUAR</name>
<proteinExistence type="predicted"/>
<feature type="domain" description="Agenet" evidence="2">
    <location>
        <begin position="41"/>
        <end position="109"/>
    </location>
</feature>
<dbReference type="Pfam" id="PF05641">
    <property type="entry name" value="Agenet"/>
    <property type="match status" value="1"/>
</dbReference>